<dbReference type="Proteomes" id="UP000291106">
    <property type="component" value="Chromosome"/>
</dbReference>
<dbReference type="KEGG" id="smai:EXU30_11900"/>
<dbReference type="InterPro" id="IPR019734">
    <property type="entry name" value="TPR_rpt"/>
</dbReference>
<dbReference type="Pfam" id="PF13432">
    <property type="entry name" value="TPR_16"/>
    <property type="match status" value="1"/>
</dbReference>
<dbReference type="RefSeq" id="WP_130600325.1">
    <property type="nucleotide sequence ID" value="NZ_CP036200.1"/>
</dbReference>
<feature type="compositionally biased region" description="Polar residues" evidence="1">
    <location>
        <begin position="86"/>
        <end position="117"/>
    </location>
</feature>
<evidence type="ECO:0000313" key="4">
    <source>
        <dbReference type="Proteomes" id="UP000291106"/>
    </source>
</evidence>
<dbReference type="Gene3D" id="1.25.40.10">
    <property type="entry name" value="Tetratricopeptide repeat domain"/>
    <property type="match status" value="2"/>
</dbReference>
<keyword evidence="2" id="KW-0472">Membrane</keyword>
<dbReference type="SMART" id="SM00028">
    <property type="entry name" value="TPR"/>
    <property type="match status" value="4"/>
</dbReference>
<sequence length="441" mass="48675">MSVINKMLQDLDKRQQPQGEQEAKEESTRSEFVRPQLDYQQQSQTSKFKGARVSKPLVILLGLLIPTVAIGVYLLQSSSQSLPQTAPDTASQPALSKTSTVPQDSQPQADATEQVTSALAEPTEPVVVAANLSEKPLSENSVSEKSSADLVANESATAATEVSVTNANQASPDAEVAVKPEAIELTSAEKPTERDSTDIKVKEVAKSDTEKASKAIDDKPAETTTIAKVKPAKDEIKPAQMVVKEVVLSKAQLAQREFAKAIDAEDNFNLERATNYYLEAIMIKPDYHEARKRLAAAHHQMQNTTRSIRVLERGVSMYPNELEFYVLMSNYLSANGEYDRALAKLDNIADNSMWARDKWIEQSAIAQQAKRPQLAEQAYRNLVRVEPNQGRWWMGLGYALDSQQSYAQAAQAYRSALDTNGLSNAAINYMENRLRELGDNL</sequence>
<protein>
    <submittedName>
        <fullName evidence="3">Tetratricopeptide repeat protein</fullName>
    </submittedName>
</protein>
<keyword evidence="4" id="KW-1185">Reference proteome</keyword>
<evidence type="ECO:0000256" key="2">
    <source>
        <dbReference type="SAM" id="Phobius"/>
    </source>
</evidence>
<feature type="region of interest" description="Disordered" evidence="1">
    <location>
        <begin position="1"/>
        <end position="46"/>
    </location>
</feature>
<dbReference type="EMBL" id="CP036200">
    <property type="protein sequence ID" value="QBF83325.1"/>
    <property type="molecule type" value="Genomic_DNA"/>
</dbReference>
<dbReference type="SUPFAM" id="SSF48452">
    <property type="entry name" value="TPR-like"/>
    <property type="match status" value="1"/>
</dbReference>
<evidence type="ECO:0000313" key="3">
    <source>
        <dbReference type="EMBL" id="QBF83325.1"/>
    </source>
</evidence>
<accession>A0A411PIF2</accession>
<dbReference type="InterPro" id="IPR011990">
    <property type="entry name" value="TPR-like_helical_dom_sf"/>
</dbReference>
<dbReference type="AlphaFoldDB" id="A0A411PIF2"/>
<gene>
    <name evidence="3" type="ORF">EXU30_11900</name>
</gene>
<organism evidence="3 4">
    <name type="scientific">Shewanella maritima</name>
    <dbReference type="NCBI Taxonomy" id="2520507"/>
    <lineage>
        <taxon>Bacteria</taxon>
        <taxon>Pseudomonadati</taxon>
        <taxon>Pseudomonadota</taxon>
        <taxon>Gammaproteobacteria</taxon>
        <taxon>Alteromonadales</taxon>
        <taxon>Shewanellaceae</taxon>
        <taxon>Shewanella</taxon>
    </lineage>
</organism>
<feature type="transmembrane region" description="Helical" evidence="2">
    <location>
        <begin position="57"/>
        <end position="75"/>
    </location>
</feature>
<evidence type="ECO:0000256" key="1">
    <source>
        <dbReference type="SAM" id="MobiDB-lite"/>
    </source>
</evidence>
<feature type="compositionally biased region" description="Basic and acidic residues" evidence="1">
    <location>
        <begin position="9"/>
        <end position="32"/>
    </location>
</feature>
<keyword evidence="2" id="KW-0812">Transmembrane</keyword>
<keyword evidence="2" id="KW-1133">Transmembrane helix</keyword>
<name>A0A411PIF2_9GAMM</name>
<reference evidence="3 4" key="1">
    <citation type="submission" date="2019-02" db="EMBL/GenBank/DDBJ databases">
        <title>Shewanella sp. D4-2 isolated from Dokdo Island.</title>
        <authorList>
            <person name="Baek K."/>
        </authorList>
    </citation>
    <scope>NUCLEOTIDE SEQUENCE [LARGE SCALE GENOMIC DNA]</scope>
    <source>
        <strain evidence="3 4">D4-2</strain>
    </source>
</reference>
<feature type="region of interest" description="Disordered" evidence="1">
    <location>
        <begin position="82"/>
        <end position="122"/>
    </location>
</feature>
<proteinExistence type="predicted"/>
<dbReference type="OrthoDB" id="5406098at2"/>